<dbReference type="Proteomes" id="UP001223520">
    <property type="component" value="Chromosome"/>
</dbReference>
<keyword evidence="2" id="KW-1185">Reference proteome</keyword>
<reference evidence="1 2" key="1">
    <citation type="journal article" date="2023" name="Limnol Oceanogr Lett">
        <title>Environmental adaptations by the intertidal Antarctic cyanobacterium Halotia branconii CENA392 as revealed using long-read genome sequencing.</title>
        <authorList>
            <person name="Dextro R.B."/>
            <person name="Delbaje E."/>
            <person name="Freitas P.N.N."/>
            <person name="Geraldes V."/>
            <person name="Pinto E."/>
            <person name="Long P.F."/>
            <person name="Fiore M.F."/>
        </authorList>
    </citation>
    <scope>NUCLEOTIDE SEQUENCE [LARGE SCALE GENOMIC DNA]</scope>
    <source>
        <strain evidence="1 2">CENA392</strain>
    </source>
</reference>
<evidence type="ECO:0000313" key="1">
    <source>
        <dbReference type="EMBL" id="WGV27732.1"/>
    </source>
</evidence>
<gene>
    <name evidence="1" type="ORF">QI031_09710</name>
</gene>
<dbReference type="SUPFAM" id="SSF46689">
    <property type="entry name" value="Homeodomain-like"/>
    <property type="match status" value="1"/>
</dbReference>
<dbReference type="InterPro" id="IPR009057">
    <property type="entry name" value="Homeodomain-like_sf"/>
</dbReference>
<sequence>MTPVFNGKAAIIRTERGLTISGTRITIYDVMDYVIAQYPSKFIRTLFNLTDEQINAALSYIEANCAEVEAEYQVVLKQAEEIRQYWEERNREHFDRVAAMPPKLGKEVLWAKLKEQKARHKRSQTR</sequence>
<dbReference type="Gene3D" id="1.10.10.10">
    <property type="entry name" value="Winged helix-like DNA-binding domain superfamily/Winged helix DNA-binding domain"/>
    <property type="match status" value="1"/>
</dbReference>
<accession>A0AAJ6PBF1</accession>
<dbReference type="InterPro" id="IPR007367">
    <property type="entry name" value="DUF433"/>
</dbReference>
<protein>
    <submittedName>
        <fullName evidence="1">DUF433 domain-containing protein</fullName>
    </submittedName>
</protein>
<dbReference type="RefSeq" id="WP_281484972.1">
    <property type="nucleotide sequence ID" value="NZ_CP124543.1"/>
</dbReference>
<dbReference type="InterPro" id="IPR036388">
    <property type="entry name" value="WH-like_DNA-bd_sf"/>
</dbReference>
<dbReference type="Pfam" id="PF04255">
    <property type="entry name" value="DUF433"/>
    <property type="match status" value="1"/>
</dbReference>
<dbReference type="KEGG" id="hbq:QI031_09710"/>
<evidence type="ECO:0000313" key="2">
    <source>
        <dbReference type="Proteomes" id="UP001223520"/>
    </source>
</evidence>
<name>A0AAJ6PBF1_9CYAN</name>
<dbReference type="EMBL" id="CP124543">
    <property type="protein sequence ID" value="WGV27732.1"/>
    <property type="molecule type" value="Genomic_DNA"/>
</dbReference>
<proteinExistence type="predicted"/>
<organism evidence="1 2">
    <name type="scientific">Halotia branconii CENA392</name>
    <dbReference type="NCBI Taxonomy" id="1539056"/>
    <lineage>
        <taxon>Bacteria</taxon>
        <taxon>Bacillati</taxon>
        <taxon>Cyanobacteriota</taxon>
        <taxon>Cyanophyceae</taxon>
        <taxon>Nostocales</taxon>
        <taxon>Nodulariaceae</taxon>
        <taxon>Halotia</taxon>
    </lineage>
</organism>
<dbReference type="AlphaFoldDB" id="A0AAJ6PBF1"/>